<dbReference type="SUPFAM" id="SSF54637">
    <property type="entry name" value="Thioesterase/thiol ester dehydrase-isomerase"/>
    <property type="match status" value="1"/>
</dbReference>
<protein>
    <submittedName>
        <fullName evidence="2">Uncharacterized protein</fullName>
    </submittedName>
</protein>
<dbReference type="GO" id="GO:0004300">
    <property type="term" value="F:enoyl-CoA hydratase activity"/>
    <property type="evidence" value="ECO:0007669"/>
    <property type="project" value="UniProtKB-ARBA"/>
</dbReference>
<dbReference type="SUPFAM" id="SSF51735">
    <property type="entry name" value="NAD(P)-binding Rossmann-fold domains"/>
    <property type="match status" value="1"/>
</dbReference>
<evidence type="ECO:0000313" key="2">
    <source>
        <dbReference type="EMBL" id="AUN33957.1"/>
    </source>
</evidence>
<keyword evidence="2" id="KW-0614">Plasmid</keyword>
<dbReference type="RefSeq" id="WP_102115458.1">
    <property type="nucleotide sequence ID" value="NZ_BMGN01000015.1"/>
</dbReference>
<dbReference type="Gene3D" id="3.10.129.10">
    <property type="entry name" value="Hotdog Thioesterase"/>
    <property type="match status" value="1"/>
</dbReference>
<dbReference type="KEGG" id="ncb:C0V82_26515"/>
<reference evidence="2 3" key="1">
    <citation type="submission" date="2017-12" db="EMBL/GenBank/DDBJ databases">
        <title>Genomes of bacteria within cyanobacterial aggregates.</title>
        <authorList>
            <person name="Cai H."/>
        </authorList>
    </citation>
    <scope>NUCLEOTIDE SEQUENCE [LARGE SCALE GENOMIC DNA]</scope>
    <source>
        <strain evidence="2 3">TH16</strain>
        <plasmid evidence="2 3">unnamed3</plasmid>
    </source>
</reference>
<accession>A0A2K9NLK8</accession>
<dbReference type="OrthoDB" id="9796589at2"/>
<evidence type="ECO:0000313" key="3">
    <source>
        <dbReference type="Proteomes" id="UP000234752"/>
    </source>
</evidence>
<dbReference type="EMBL" id="CP025615">
    <property type="protein sequence ID" value="AUN33957.1"/>
    <property type="molecule type" value="Genomic_DNA"/>
</dbReference>
<evidence type="ECO:0000256" key="1">
    <source>
        <dbReference type="ARBA" id="ARBA00005005"/>
    </source>
</evidence>
<dbReference type="InterPro" id="IPR029069">
    <property type="entry name" value="HotDog_dom_sf"/>
</dbReference>
<dbReference type="InterPro" id="IPR002539">
    <property type="entry name" value="MaoC-like_dom"/>
</dbReference>
<dbReference type="Pfam" id="PF01575">
    <property type="entry name" value="MaoC_dehydratas"/>
    <property type="match status" value="1"/>
</dbReference>
<dbReference type="GO" id="GO:0006635">
    <property type="term" value="P:fatty acid beta-oxidation"/>
    <property type="evidence" value="ECO:0007669"/>
    <property type="project" value="UniProtKB-UniPathway"/>
</dbReference>
<dbReference type="AlphaFoldDB" id="A0A2K9NLK8"/>
<dbReference type="InterPro" id="IPR036291">
    <property type="entry name" value="NAD(P)-bd_dom_sf"/>
</dbReference>
<gene>
    <name evidence="2" type="ORF">C0V82_26515</name>
</gene>
<geneLocation type="plasmid" evidence="2 3">
    <name>unnamed3</name>
</geneLocation>
<sequence>MATDRVIQAIRRFEHADQQAFGLLSGDLNPMHMDPVYARRTQLGAATVHGVHVALWAMETLAQGGLLGSWPGGLKVRFLRPVPVGEEAVLTAECKPSGNIRFQVQIKNELAIIGDLRKPMTLAPRPLAEKPNSRKWPAVLLAPDEVELVESGNLTGTIDAIDRTEQVVALFYSLVAAGGSDRVQALISLSYLVGMVCPGLYSIFGSIDCTFHDCIREPLRFEPQAVDMRFRRLVQVVDAGCIRGTIECFFRLPPVSVASAQALAELVLPSEFVGIRALVIGGSRGLGATTAKLLATGGAKVTVTYHRGAREAAALVAEAANQGLSIRALQFDVINDDPASLFANELGHNSLYYFATPKIEPSGKGKGLSHALIEKYLDYYLWKFEYMCRNMEYCQLGKWHIFYPSTAFIDENIGEFQEYCLAKLAGEALCRSWQLSKPNLSVIMPRLPKILTDQTASISASTMADGPTIILSEIRRLYKNKY</sequence>
<proteinExistence type="predicted"/>
<dbReference type="Gene3D" id="3.40.50.720">
    <property type="entry name" value="NAD(P)-binding Rossmann-like Domain"/>
    <property type="match status" value="1"/>
</dbReference>
<dbReference type="CDD" id="cd03441">
    <property type="entry name" value="R_hydratase_like"/>
    <property type="match status" value="1"/>
</dbReference>
<name>A0A2K9NLK8_9PROT</name>
<dbReference type="Pfam" id="PF00106">
    <property type="entry name" value="adh_short"/>
    <property type="match status" value="1"/>
</dbReference>
<dbReference type="Proteomes" id="UP000234752">
    <property type="component" value="Plasmid unnamed3"/>
</dbReference>
<comment type="pathway">
    <text evidence="1">Lipid metabolism; fatty acid beta-oxidation.</text>
</comment>
<keyword evidence="3" id="KW-1185">Reference proteome</keyword>
<dbReference type="InterPro" id="IPR002347">
    <property type="entry name" value="SDR_fam"/>
</dbReference>
<dbReference type="UniPathway" id="UPA00659"/>
<organism evidence="2 3">
    <name type="scientific">Niveispirillum cyanobacteriorum</name>
    <dbReference type="NCBI Taxonomy" id="1612173"/>
    <lineage>
        <taxon>Bacteria</taxon>
        <taxon>Pseudomonadati</taxon>
        <taxon>Pseudomonadota</taxon>
        <taxon>Alphaproteobacteria</taxon>
        <taxon>Rhodospirillales</taxon>
        <taxon>Azospirillaceae</taxon>
        <taxon>Niveispirillum</taxon>
    </lineage>
</organism>